<dbReference type="GO" id="GO:0008422">
    <property type="term" value="F:beta-glucosidase activity"/>
    <property type="evidence" value="ECO:0007669"/>
    <property type="project" value="TreeGrafter"/>
</dbReference>
<dbReference type="EMBL" id="JAAGAX010000011">
    <property type="protein sequence ID" value="KAF2298410.1"/>
    <property type="molecule type" value="Genomic_DNA"/>
</dbReference>
<evidence type="ECO:0000256" key="1">
    <source>
        <dbReference type="ARBA" id="ARBA00010838"/>
    </source>
</evidence>
<dbReference type="PANTHER" id="PTHR10353">
    <property type="entry name" value="GLYCOSYL HYDROLASE"/>
    <property type="match status" value="1"/>
</dbReference>
<accession>A0A6A6LAD8</accession>
<dbReference type="InterPro" id="IPR017853">
    <property type="entry name" value="GH"/>
</dbReference>
<dbReference type="Proteomes" id="UP000467840">
    <property type="component" value="Chromosome 1"/>
</dbReference>
<dbReference type="InterPro" id="IPR001360">
    <property type="entry name" value="Glyco_hydro_1"/>
</dbReference>
<keyword evidence="4" id="KW-1185">Reference proteome</keyword>
<protein>
    <recommendedName>
        <fullName evidence="5">Beta-glucosidase</fullName>
    </recommendedName>
</protein>
<proteinExistence type="inferred from homology"/>
<evidence type="ECO:0000256" key="2">
    <source>
        <dbReference type="RuleBase" id="RU003690"/>
    </source>
</evidence>
<reference evidence="3 4" key="1">
    <citation type="journal article" date="2020" name="Mol. Plant">
        <title>The Chromosome-Based Rubber Tree Genome Provides New Insights into Spurge Genome Evolution and Rubber Biosynthesis.</title>
        <authorList>
            <person name="Liu J."/>
            <person name="Shi C."/>
            <person name="Shi C.C."/>
            <person name="Li W."/>
            <person name="Zhang Q.J."/>
            <person name="Zhang Y."/>
            <person name="Li K."/>
            <person name="Lu H.F."/>
            <person name="Shi C."/>
            <person name="Zhu S.T."/>
            <person name="Xiao Z.Y."/>
            <person name="Nan H."/>
            <person name="Yue Y."/>
            <person name="Zhu X.G."/>
            <person name="Wu Y."/>
            <person name="Hong X.N."/>
            <person name="Fan G.Y."/>
            <person name="Tong Y."/>
            <person name="Zhang D."/>
            <person name="Mao C.L."/>
            <person name="Liu Y.L."/>
            <person name="Hao S.J."/>
            <person name="Liu W.Q."/>
            <person name="Lv M.Q."/>
            <person name="Zhang H.B."/>
            <person name="Liu Y."/>
            <person name="Hu-Tang G.R."/>
            <person name="Wang J.P."/>
            <person name="Wang J.H."/>
            <person name="Sun Y.H."/>
            <person name="Ni S.B."/>
            <person name="Chen W.B."/>
            <person name="Zhang X.C."/>
            <person name="Jiao Y.N."/>
            <person name="Eichler E.E."/>
            <person name="Li G.H."/>
            <person name="Liu X."/>
            <person name="Gao L.Z."/>
        </authorList>
    </citation>
    <scope>NUCLEOTIDE SEQUENCE [LARGE SCALE GENOMIC DNA]</scope>
    <source>
        <strain evidence="4">cv. GT1</strain>
        <tissue evidence="3">Leaf</tissue>
    </source>
</reference>
<sequence length="225" mass="25383">MGGATGDVAVDAYHKYKEDVQLMVKTGLDAYRFSISWSRLIPSIQPHVMLFHFDHPQALEDEYGGWVSRKIVKDFAYYADVCFRDFGDRVAYWTTLNEPNVDVLGGYDTGHLPPERCSPPFGLNCTKGNSSSEPYLVAHHLLLAHASTVRLYRENYQDTIATRRALDFLIGLILNPLVFGDNPYAVKNNAGLRLPAFSDYESKQVKGAFDFLGLNHYSTDYVTDN</sequence>
<dbReference type="AlphaFoldDB" id="A0A6A6LAD8"/>
<comment type="caution">
    <text evidence="3">The sequence shown here is derived from an EMBL/GenBank/DDBJ whole genome shotgun (WGS) entry which is preliminary data.</text>
</comment>
<comment type="similarity">
    <text evidence="1 2">Belongs to the glycosyl hydrolase 1 family.</text>
</comment>
<name>A0A6A6LAD8_HEVBR</name>
<organism evidence="3 4">
    <name type="scientific">Hevea brasiliensis</name>
    <name type="common">Para rubber tree</name>
    <name type="synonym">Siphonia brasiliensis</name>
    <dbReference type="NCBI Taxonomy" id="3981"/>
    <lineage>
        <taxon>Eukaryota</taxon>
        <taxon>Viridiplantae</taxon>
        <taxon>Streptophyta</taxon>
        <taxon>Embryophyta</taxon>
        <taxon>Tracheophyta</taxon>
        <taxon>Spermatophyta</taxon>
        <taxon>Magnoliopsida</taxon>
        <taxon>eudicotyledons</taxon>
        <taxon>Gunneridae</taxon>
        <taxon>Pentapetalae</taxon>
        <taxon>rosids</taxon>
        <taxon>fabids</taxon>
        <taxon>Malpighiales</taxon>
        <taxon>Euphorbiaceae</taxon>
        <taxon>Crotonoideae</taxon>
        <taxon>Micrandreae</taxon>
        <taxon>Hevea</taxon>
    </lineage>
</organism>
<dbReference type="GO" id="GO:0005975">
    <property type="term" value="P:carbohydrate metabolic process"/>
    <property type="evidence" value="ECO:0007669"/>
    <property type="project" value="InterPro"/>
</dbReference>
<evidence type="ECO:0000313" key="3">
    <source>
        <dbReference type="EMBL" id="KAF2298410.1"/>
    </source>
</evidence>
<dbReference type="Pfam" id="PF00232">
    <property type="entry name" value="Glyco_hydro_1"/>
    <property type="match status" value="3"/>
</dbReference>
<dbReference type="PANTHER" id="PTHR10353:SF257">
    <property type="entry name" value="BETA-GLUCOSIDASE"/>
    <property type="match status" value="1"/>
</dbReference>
<evidence type="ECO:0000313" key="4">
    <source>
        <dbReference type="Proteomes" id="UP000467840"/>
    </source>
</evidence>
<dbReference type="Gene3D" id="3.20.20.80">
    <property type="entry name" value="Glycosidases"/>
    <property type="match status" value="1"/>
</dbReference>
<dbReference type="SUPFAM" id="SSF51445">
    <property type="entry name" value="(Trans)glycosidases"/>
    <property type="match status" value="1"/>
</dbReference>
<gene>
    <name evidence="3" type="ORF">GH714_023492</name>
</gene>
<evidence type="ECO:0008006" key="5">
    <source>
        <dbReference type="Google" id="ProtNLM"/>
    </source>
</evidence>